<sequence>MLPASQQLTMLTEMKENYSEVCSAIAACVFSCDNHLSADGRFIGLIHLKNIIIDCKVWPNVDISVKKELEGLLFGYISRGVEHTTLNNSVENSPRSGAIIAELVASFVRNEWMKNDWSDSFWLRLVDWHAWSCLRSGLKAAGSFRLPWRRRAFNSLVKDLLPNIIESFRIALGSPEINIDPGIKLARLLYSCFTLIDYSSCMSSENTDKLFKEALTVSIQSLDLAFQDLSRKGDSPLISVFRRRVSKLLFSVFLSASPEVRDGFVESVLEHILFFVSCPTGTEISFKDRRALKWLLAVTYNVLLSKSSEHRGHIPLTEEGKHKLELWMSQPCLSNNGQVNNKLSYFVMSLFEHWFLLTPKEFQLLTSDPEACLASGGITNTSASNEAEDVQEYVSLNSFWNVDCQTNELWRCNIQTLMGISDSSQHMLNAEPCRQLAELIFTIIQGVNAGTDKPFIYEAVMRLTQLCLPYFGTKENWINLTKHLITEGLAIGNSIQNNLGSHPIEDEIPPVVILTRTLCLLSRYGIMCIPSNDMESSSLKSRCNDALLHLNQFLRRPTNWGQQISRNQMILCIRLAAVYGVAWLLQEPVLPEDILAIHAESLLNDTLVLIQDVRECETRIYLLTVLRNIIQRIDLISFPQLTSPILSTLDHLWSLSGQSAALRGNILDTVCLLVTELNASNENLSLLPEFNTLLRNPVISLIQMSLDNVTENRLSGSEALFEPGLRLWVSLVEGNGSIWSSDLVNLMPLLVGDSIRLIQSGGDMSLNKSLRQPLLARVDSGEQVDLVFRIAFGTLRLAHKAGCDILHNFVSQWSEAFWMSILMVSLNWGSCEQVNLEELYSQAACVGDDNRSDEESKYRLNQLKLFILWFTIYLDIECFKQSTTAATATAALLSSPSGIGLLILAARYCLIRAPQNAHDDVTPKATELRLVLLARLVLYPNMWLYFMNILQLIHKYTDENCFHSIPLLLQQCNSLINQHCSISLPELRNLLTAPLTRWLGRVDSLSTYIDRRCIAIACIICLRQGVQQYTLNEIQLNDSKLLEELAVNDSWHAEWLERVINIIIQVLYDEDELTIQDENIQFYYVYPIDIATKNSLKHRIRNELTLWQNQLGNPVLADVLIKCHVDPALRVQLESQLNQCE</sequence>
<reference evidence="2" key="2">
    <citation type="submission" date="2023-11" db="UniProtKB">
        <authorList>
            <consortium name="WormBaseParasite"/>
        </authorList>
    </citation>
    <scope>IDENTIFICATION</scope>
</reference>
<dbReference type="Proteomes" id="UP000050795">
    <property type="component" value="Unassembled WGS sequence"/>
</dbReference>
<accession>A0AA85JLW9</accession>
<protein>
    <submittedName>
        <fullName evidence="2">Uncharacterized protein</fullName>
    </submittedName>
</protein>
<keyword evidence="1" id="KW-1185">Reference proteome</keyword>
<proteinExistence type="predicted"/>
<evidence type="ECO:0000313" key="1">
    <source>
        <dbReference type="Proteomes" id="UP000050795"/>
    </source>
</evidence>
<name>A0AA85JLW9_TRIRE</name>
<dbReference type="WBParaSite" id="TREG1_33610.1">
    <property type="protein sequence ID" value="TREG1_33610.1"/>
    <property type="gene ID" value="TREG1_33610"/>
</dbReference>
<dbReference type="InterPro" id="IPR016024">
    <property type="entry name" value="ARM-type_fold"/>
</dbReference>
<organism evidence="1 2">
    <name type="scientific">Trichobilharzia regenti</name>
    <name type="common">Nasal bird schistosome</name>
    <dbReference type="NCBI Taxonomy" id="157069"/>
    <lineage>
        <taxon>Eukaryota</taxon>
        <taxon>Metazoa</taxon>
        <taxon>Spiralia</taxon>
        <taxon>Lophotrochozoa</taxon>
        <taxon>Platyhelminthes</taxon>
        <taxon>Trematoda</taxon>
        <taxon>Digenea</taxon>
        <taxon>Strigeidida</taxon>
        <taxon>Schistosomatoidea</taxon>
        <taxon>Schistosomatidae</taxon>
        <taxon>Trichobilharzia</taxon>
    </lineage>
</organism>
<evidence type="ECO:0000313" key="2">
    <source>
        <dbReference type="WBParaSite" id="TREG1_33610.1"/>
    </source>
</evidence>
<dbReference type="AlphaFoldDB" id="A0AA85JLW9"/>
<dbReference type="SUPFAM" id="SSF48371">
    <property type="entry name" value="ARM repeat"/>
    <property type="match status" value="1"/>
</dbReference>
<reference evidence="1" key="1">
    <citation type="submission" date="2022-06" db="EMBL/GenBank/DDBJ databases">
        <authorList>
            <person name="Berger JAMES D."/>
            <person name="Berger JAMES D."/>
        </authorList>
    </citation>
    <scope>NUCLEOTIDE SEQUENCE [LARGE SCALE GENOMIC DNA]</scope>
</reference>